<dbReference type="RefSeq" id="WP_380724251.1">
    <property type="nucleotide sequence ID" value="NZ_JBHTLK010000079.1"/>
</dbReference>
<evidence type="ECO:0000313" key="2">
    <source>
        <dbReference type="Proteomes" id="UP001597168"/>
    </source>
</evidence>
<dbReference type="EMBL" id="JBHTLK010000079">
    <property type="protein sequence ID" value="MFD1148835.1"/>
    <property type="molecule type" value="Genomic_DNA"/>
</dbReference>
<comment type="caution">
    <text evidence="1">The sequence shown here is derived from an EMBL/GenBank/DDBJ whole genome shotgun (WGS) entry which is preliminary data.</text>
</comment>
<protein>
    <submittedName>
        <fullName evidence="1">DUF4241 domain-containing protein</fullName>
    </submittedName>
</protein>
<sequence length="227" mass="24247">MIGNDAAAQGRPQPAVPRFVDSVFRPGVRWTTARSSTAVTELREAGAVRLPSGRLVVADPGHLDLDAAPFTVGVPPGEYPVEVAAVRFEDRPEHVRVAAARLVVSREPVVSWEMALLDGQDPAELGDDEFYGFGVDTGTGCFVDGDAARSMGEYVDRNFEDAYDEVFEAQVAEMRDPETGDALVAFVSGWGDGSYPTWIGRTAGGDVACFVVDTFVLHGGVPEGQAR</sequence>
<dbReference type="Proteomes" id="UP001597168">
    <property type="component" value="Unassembled WGS sequence"/>
</dbReference>
<organism evidence="1 2">
    <name type="scientific">Saccharothrix hoggarensis</name>
    <dbReference type="NCBI Taxonomy" id="913853"/>
    <lineage>
        <taxon>Bacteria</taxon>
        <taxon>Bacillati</taxon>
        <taxon>Actinomycetota</taxon>
        <taxon>Actinomycetes</taxon>
        <taxon>Pseudonocardiales</taxon>
        <taxon>Pseudonocardiaceae</taxon>
        <taxon>Saccharothrix</taxon>
    </lineage>
</organism>
<proteinExistence type="predicted"/>
<gene>
    <name evidence="1" type="ORF">ACFQ3T_17025</name>
</gene>
<evidence type="ECO:0000313" key="1">
    <source>
        <dbReference type="EMBL" id="MFD1148835.1"/>
    </source>
</evidence>
<dbReference type="InterPro" id="IPR025335">
    <property type="entry name" value="DUF4241"/>
</dbReference>
<dbReference type="Pfam" id="PF14025">
    <property type="entry name" value="DUF4241"/>
    <property type="match status" value="1"/>
</dbReference>
<accession>A0ABW3QVZ7</accession>
<reference evidence="2" key="1">
    <citation type="journal article" date="2019" name="Int. J. Syst. Evol. Microbiol.">
        <title>The Global Catalogue of Microorganisms (GCM) 10K type strain sequencing project: providing services to taxonomists for standard genome sequencing and annotation.</title>
        <authorList>
            <consortium name="The Broad Institute Genomics Platform"/>
            <consortium name="The Broad Institute Genome Sequencing Center for Infectious Disease"/>
            <person name="Wu L."/>
            <person name="Ma J."/>
        </authorList>
    </citation>
    <scope>NUCLEOTIDE SEQUENCE [LARGE SCALE GENOMIC DNA]</scope>
    <source>
        <strain evidence="2">CCUG 60214</strain>
    </source>
</reference>
<name>A0ABW3QVZ7_9PSEU</name>
<keyword evidence="2" id="KW-1185">Reference proteome</keyword>